<dbReference type="EMBL" id="CP109011">
    <property type="protein sequence ID" value="WUT48884.1"/>
    <property type="molecule type" value="Genomic_DNA"/>
</dbReference>
<reference evidence="2" key="1">
    <citation type="submission" date="2022-10" db="EMBL/GenBank/DDBJ databases">
        <title>The complete genomes of actinobacterial strains from the NBC collection.</title>
        <authorList>
            <person name="Joergensen T.S."/>
            <person name="Alvarez Arevalo M."/>
            <person name="Sterndorff E.B."/>
            <person name="Faurdal D."/>
            <person name="Vuksanovic O."/>
            <person name="Mourched A.-S."/>
            <person name="Charusanti P."/>
            <person name="Shaw S."/>
            <person name="Blin K."/>
            <person name="Weber T."/>
        </authorList>
    </citation>
    <scope>NUCLEOTIDE SEQUENCE</scope>
    <source>
        <strain evidence="2">NBC_00686</strain>
    </source>
</reference>
<evidence type="ECO:0000313" key="3">
    <source>
        <dbReference type="Proteomes" id="UP001432168"/>
    </source>
</evidence>
<keyword evidence="3" id="KW-1185">Reference proteome</keyword>
<proteinExistence type="predicted"/>
<evidence type="ECO:0000256" key="1">
    <source>
        <dbReference type="SAM" id="Phobius"/>
    </source>
</evidence>
<keyword evidence="1" id="KW-0472">Membrane</keyword>
<evidence type="ECO:0000313" key="2">
    <source>
        <dbReference type="EMBL" id="WUT48884.1"/>
    </source>
</evidence>
<protein>
    <submittedName>
        <fullName evidence="2">Uncharacterized protein</fullName>
    </submittedName>
</protein>
<dbReference type="RefSeq" id="WP_329272482.1">
    <property type="nucleotide sequence ID" value="NZ_CP109011.1"/>
</dbReference>
<gene>
    <name evidence="2" type="ORF">OG929_44410</name>
</gene>
<name>A0ABZ1X9W5_9ACTN</name>
<keyword evidence="1" id="KW-1133">Transmembrane helix</keyword>
<dbReference type="Proteomes" id="UP001432168">
    <property type="component" value="Chromosome"/>
</dbReference>
<accession>A0ABZ1X9W5</accession>
<keyword evidence="1" id="KW-0812">Transmembrane</keyword>
<feature type="transmembrane region" description="Helical" evidence="1">
    <location>
        <begin position="12"/>
        <end position="35"/>
    </location>
</feature>
<organism evidence="2 3">
    <name type="scientific">Streptomyces pseudovenezuelae</name>
    <dbReference type="NCBI Taxonomy" id="67350"/>
    <lineage>
        <taxon>Bacteria</taxon>
        <taxon>Bacillati</taxon>
        <taxon>Actinomycetota</taxon>
        <taxon>Actinomycetes</taxon>
        <taxon>Kitasatosporales</taxon>
        <taxon>Streptomycetaceae</taxon>
        <taxon>Streptomyces</taxon>
        <taxon>Streptomyces aurantiacus group</taxon>
    </lineage>
</organism>
<sequence>MDIDLDALGWGGVLRLAVPTAGLLVSCFRLPSLFVRLLSRPFRRQPGSA</sequence>